<sequence>MNNMFAFVFSIIIGNNYNYIIYFLVSFFSHFLLVSAHRCVCDFSVLLKFITTPTLDLNYHRVLFLQQSFVLKTAPLLLFFSFVAYLFMFLFCLNISCVLSFLRWFFVCLFSSILFSIKHSFSHRNFFSCSYFH</sequence>
<protein>
    <submittedName>
        <fullName evidence="2">(northern house mosquito) hypothetical protein</fullName>
    </submittedName>
</protein>
<evidence type="ECO:0000256" key="1">
    <source>
        <dbReference type="SAM" id="Phobius"/>
    </source>
</evidence>
<keyword evidence="1" id="KW-0472">Membrane</keyword>
<dbReference type="EMBL" id="HBUE01030743">
    <property type="protein sequence ID" value="CAG6456346.1"/>
    <property type="molecule type" value="Transcribed_RNA"/>
</dbReference>
<dbReference type="EMBL" id="HBUE01245011">
    <property type="protein sequence ID" value="CAG6551489.1"/>
    <property type="molecule type" value="Transcribed_RNA"/>
</dbReference>
<dbReference type="EMBL" id="HBUE01352118">
    <property type="protein sequence ID" value="CAG6603789.1"/>
    <property type="molecule type" value="Transcribed_RNA"/>
</dbReference>
<evidence type="ECO:0000313" key="2">
    <source>
        <dbReference type="EMBL" id="CAG6603789.1"/>
    </source>
</evidence>
<organism evidence="2">
    <name type="scientific">Culex pipiens</name>
    <name type="common">House mosquito</name>
    <dbReference type="NCBI Taxonomy" id="7175"/>
    <lineage>
        <taxon>Eukaryota</taxon>
        <taxon>Metazoa</taxon>
        <taxon>Ecdysozoa</taxon>
        <taxon>Arthropoda</taxon>
        <taxon>Hexapoda</taxon>
        <taxon>Insecta</taxon>
        <taxon>Pterygota</taxon>
        <taxon>Neoptera</taxon>
        <taxon>Endopterygota</taxon>
        <taxon>Diptera</taxon>
        <taxon>Nematocera</taxon>
        <taxon>Culicoidea</taxon>
        <taxon>Culicidae</taxon>
        <taxon>Culicinae</taxon>
        <taxon>Culicini</taxon>
        <taxon>Culex</taxon>
        <taxon>Culex</taxon>
    </lineage>
</organism>
<dbReference type="AlphaFoldDB" id="A0A8D8PJA5"/>
<reference evidence="2" key="1">
    <citation type="submission" date="2021-05" db="EMBL/GenBank/DDBJ databases">
        <authorList>
            <person name="Alioto T."/>
            <person name="Alioto T."/>
            <person name="Gomez Garrido J."/>
        </authorList>
    </citation>
    <scope>NUCLEOTIDE SEQUENCE</scope>
</reference>
<dbReference type="EMBL" id="HBUE01352117">
    <property type="protein sequence ID" value="CAG6603788.1"/>
    <property type="molecule type" value="Transcribed_RNA"/>
</dbReference>
<keyword evidence="1" id="KW-0812">Transmembrane</keyword>
<accession>A0A8D8PJA5</accession>
<feature type="transmembrane region" description="Helical" evidence="1">
    <location>
        <begin position="69"/>
        <end position="87"/>
    </location>
</feature>
<keyword evidence="1" id="KW-1133">Transmembrane helix</keyword>
<feature type="transmembrane region" description="Helical" evidence="1">
    <location>
        <begin position="93"/>
        <end position="117"/>
    </location>
</feature>
<name>A0A8D8PJA5_CULPI</name>
<proteinExistence type="predicted"/>
<dbReference type="EMBL" id="HBUE01245012">
    <property type="protein sequence ID" value="CAG6551490.1"/>
    <property type="molecule type" value="Transcribed_RNA"/>
</dbReference>